<keyword evidence="3" id="KW-1185">Reference proteome</keyword>
<dbReference type="PANTHER" id="PTHR31958:SF2">
    <property type="entry name" value="COILED-COIL DOMAIN-CONTAINING PROTEIN 127"/>
    <property type="match status" value="1"/>
</dbReference>
<name>A0AAV6FT41_9TELE</name>
<feature type="compositionally biased region" description="Basic and acidic residues" evidence="1">
    <location>
        <begin position="139"/>
        <end position="161"/>
    </location>
</feature>
<dbReference type="InterPro" id="IPR034607">
    <property type="entry name" value="CCDC127"/>
</dbReference>
<evidence type="ECO:0000256" key="1">
    <source>
        <dbReference type="SAM" id="MobiDB-lite"/>
    </source>
</evidence>
<protein>
    <submittedName>
        <fullName evidence="2">Uncharacterized protein</fullName>
    </submittedName>
</protein>
<comment type="caution">
    <text evidence="2">The sequence shown here is derived from an EMBL/GenBank/DDBJ whole genome shotgun (WGS) entry which is preliminary data.</text>
</comment>
<reference evidence="2" key="1">
    <citation type="submission" date="2020-10" db="EMBL/GenBank/DDBJ databases">
        <title>Chromosome-scale genome assembly of the Allis shad, Alosa alosa.</title>
        <authorList>
            <person name="Margot Z."/>
            <person name="Christophe K."/>
            <person name="Cabau C."/>
            <person name="Louis A."/>
            <person name="Berthelot C."/>
            <person name="Parey E."/>
            <person name="Roest Crollius H."/>
            <person name="Montfort J."/>
            <person name="Robinson-Rechavi M."/>
            <person name="Bucao C."/>
            <person name="Bouchez O."/>
            <person name="Gislard M."/>
            <person name="Lluch J."/>
            <person name="Milhes M."/>
            <person name="Lampietro C."/>
            <person name="Lopez Roques C."/>
            <person name="Donnadieu C."/>
            <person name="Braasch I."/>
            <person name="Desvignes T."/>
            <person name="Postlethwait J."/>
            <person name="Bobe J."/>
            <person name="Guiguen Y."/>
        </authorList>
    </citation>
    <scope>NUCLEOTIDE SEQUENCE</scope>
    <source>
        <strain evidence="2">M-15738</strain>
        <tissue evidence="2">Blood</tissue>
    </source>
</reference>
<dbReference type="PANTHER" id="PTHR31958">
    <property type="entry name" value="COILED-COIL DOMAIN-CONTAINING PROTEIN 127"/>
    <property type="match status" value="1"/>
</dbReference>
<organism evidence="2 3">
    <name type="scientific">Alosa alosa</name>
    <name type="common">allis shad</name>
    <dbReference type="NCBI Taxonomy" id="278164"/>
    <lineage>
        <taxon>Eukaryota</taxon>
        <taxon>Metazoa</taxon>
        <taxon>Chordata</taxon>
        <taxon>Craniata</taxon>
        <taxon>Vertebrata</taxon>
        <taxon>Euteleostomi</taxon>
        <taxon>Actinopterygii</taxon>
        <taxon>Neopterygii</taxon>
        <taxon>Teleostei</taxon>
        <taxon>Clupei</taxon>
        <taxon>Clupeiformes</taxon>
        <taxon>Clupeoidei</taxon>
        <taxon>Clupeidae</taxon>
        <taxon>Alosa</taxon>
    </lineage>
</organism>
<proteinExistence type="predicted"/>
<accession>A0AAV6FT41</accession>
<evidence type="ECO:0000313" key="2">
    <source>
        <dbReference type="EMBL" id="KAG5264931.1"/>
    </source>
</evidence>
<sequence length="177" mass="20592">MNNLNDPDWDRGPEQGAGGNNSKWNYVPFIPLLGFAAIQWVRSKHAQKLEQDLETERKTVAILKAKKDQEQILWQEVEKKLMERQHIYCSLTTPKVYRKPIENDLLDMAVHEPALAQLNMKKDLENIFMNDRSCRLRERRQAHERESDVGLSEDLERKEFSAETQDSRGVSAGYTAH</sequence>
<dbReference type="EMBL" id="JADWDJ010000020">
    <property type="protein sequence ID" value="KAG5264931.1"/>
    <property type="molecule type" value="Genomic_DNA"/>
</dbReference>
<feature type="region of interest" description="Disordered" evidence="1">
    <location>
        <begin position="139"/>
        <end position="177"/>
    </location>
</feature>
<dbReference type="Proteomes" id="UP000823561">
    <property type="component" value="Chromosome 20"/>
</dbReference>
<gene>
    <name evidence="2" type="ORF">AALO_G00259580</name>
</gene>
<evidence type="ECO:0000313" key="3">
    <source>
        <dbReference type="Proteomes" id="UP000823561"/>
    </source>
</evidence>
<dbReference type="AlphaFoldDB" id="A0AAV6FT41"/>
<feature type="region of interest" description="Disordered" evidence="1">
    <location>
        <begin position="1"/>
        <end position="20"/>
    </location>
</feature>